<accession>A0ABV7YD28</accession>
<sequence length="70" mass="7970">MNGGYEMFVLRQLTEAAEASRRHAGLSVRTSKWRAWRNRRRAAAAARLVVSVPRQRDAERSTPELTSSSR</sequence>
<proteinExistence type="predicted"/>
<dbReference type="RefSeq" id="WP_205119698.1">
    <property type="nucleotide sequence ID" value="NZ_JAFBCM010000001.1"/>
</dbReference>
<name>A0ABV7YD28_9ACTN</name>
<comment type="caution">
    <text evidence="1">The sequence shown here is derived from an EMBL/GenBank/DDBJ whole genome shotgun (WGS) entry which is preliminary data.</text>
</comment>
<dbReference type="EMBL" id="JBHRZH010000017">
    <property type="protein sequence ID" value="MFC3763226.1"/>
    <property type="molecule type" value="Genomic_DNA"/>
</dbReference>
<keyword evidence="2" id="KW-1185">Reference proteome</keyword>
<protein>
    <submittedName>
        <fullName evidence="1">Uncharacterized protein</fullName>
    </submittedName>
</protein>
<evidence type="ECO:0000313" key="2">
    <source>
        <dbReference type="Proteomes" id="UP001595699"/>
    </source>
</evidence>
<gene>
    <name evidence="1" type="ORF">ACFOUW_20455</name>
</gene>
<evidence type="ECO:0000313" key="1">
    <source>
        <dbReference type="EMBL" id="MFC3763226.1"/>
    </source>
</evidence>
<reference evidence="2" key="1">
    <citation type="journal article" date="2019" name="Int. J. Syst. Evol. Microbiol.">
        <title>The Global Catalogue of Microorganisms (GCM) 10K type strain sequencing project: providing services to taxonomists for standard genome sequencing and annotation.</title>
        <authorList>
            <consortium name="The Broad Institute Genomics Platform"/>
            <consortium name="The Broad Institute Genome Sequencing Center for Infectious Disease"/>
            <person name="Wu L."/>
            <person name="Ma J."/>
        </authorList>
    </citation>
    <scope>NUCLEOTIDE SEQUENCE [LARGE SCALE GENOMIC DNA]</scope>
    <source>
        <strain evidence="2">CGMCC 4.7241</strain>
    </source>
</reference>
<organism evidence="1 2">
    <name type="scientific">Tenggerimyces flavus</name>
    <dbReference type="NCBI Taxonomy" id="1708749"/>
    <lineage>
        <taxon>Bacteria</taxon>
        <taxon>Bacillati</taxon>
        <taxon>Actinomycetota</taxon>
        <taxon>Actinomycetes</taxon>
        <taxon>Propionibacteriales</taxon>
        <taxon>Nocardioidaceae</taxon>
        <taxon>Tenggerimyces</taxon>
    </lineage>
</organism>
<dbReference type="Proteomes" id="UP001595699">
    <property type="component" value="Unassembled WGS sequence"/>
</dbReference>